<sequence>MPGRGRSRSTFAHRTQEGSTSRRSLYHRGWLWRELAMTSYEIQRWR</sequence>
<accession>A0A292PI91</accession>
<evidence type="ECO:0000256" key="1">
    <source>
        <dbReference type="SAM" id="MobiDB-lite"/>
    </source>
</evidence>
<reference evidence="2" key="1">
    <citation type="submission" date="2015-10" db="EMBL/GenBank/DDBJ databases">
        <authorList>
            <person name="Regsiter A."/>
            <person name="william w."/>
        </authorList>
    </citation>
    <scope>NUCLEOTIDE SEQUENCE</scope>
    <source>
        <strain evidence="2">Montdore</strain>
    </source>
</reference>
<keyword evidence="3" id="KW-1185">Reference proteome</keyword>
<name>A0A292PI91_9PEZI</name>
<evidence type="ECO:0000313" key="2">
    <source>
        <dbReference type="EMBL" id="CUS07102.1"/>
    </source>
</evidence>
<dbReference type="EMBL" id="LN891252">
    <property type="protein sequence ID" value="CUS07102.1"/>
    <property type="molecule type" value="Genomic_DNA"/>
</dbReference>
<proteinExistence type="predicted"/>
<dbReference type="Proteomes" id="UP001412239">
    <property type="component" value="Unassembled WGS sequence"/>
</dbReference>
<evidence type="ECO:0000313" key="3">
    <source>
        <dbReference type="Proteomes" id="UP001412239"/>
    </source>
</evidence>
<feature type="compositionally biased region" description="Polar residues" evidence="1">
    <location>
        <begin position="8"/>
        <end position="23"/>
    </location>
</feature>
<gene>
    <name evidence="2" type="ORF">GSTUAT00008817001</name>
</gene>
<feature type="region of interest" description="Disordered" evidence="1">
    <location>
        <begin position="1"/>
        <end position="23"/>
    </location>
</feature>
<protein>
    <submittedName>
        <fullName evidence="2">Uncharacterized protein</fullName>
    </submittedName>
</protein>
<organism evidence="2 3">
    <name type="scientific">Tuber aestivum</name>
    <name type="common">summer truffle</name>
    <dbReference type="NCBI Taxonomy" id="59557"/>
    <lineage>
        <taxon>Eukaryota</taxon>
        <taxon>Fungi</taxon>
        <taxon>Dikarya</taxon>
        <taxon>Ascomycota</taxon>
        <taxon>Pezizomycotina</taxon>
        <taxon>Pezizomycetes</taxon>
        <taxon>Pezizales</taxon>
        <taxon>Tuberaceae</taxon>
        <taxon>Tuber</taxon>
    </lineage>
</organism>
<dbReference type="AlphaFoldDB" id="A0A292PI91"/>